<dbReference type="RefSeq" id="WP_274778682.1">
    <property type="nucleotide sequence ID" value="NZ_JARBHI010000036.1"/>
</dbReference>
<evidence type="ECO:0000259" key="5">
    <source>
        <dbReference type="PROSITE" id="PS50847"/>
    </source>
</evidence>
<keyword evidence="7" id="KW-1185">Reference proteome</keyword>
<keyword evidence="3" id="KW-0732">Signal</keyword>
<evidence type="ECO:0000256" key="4">
    <source>
        <dbReference type="ARBA" id="ARBA00023088"/>
    </source>
</evidence>
<sequence>MVKKSAKKLPNTGAEATSLVLLSGALLAGGALAVQRRRTA</sequence>
<keyword evidence="1" id="KW-0134">Cell wall</keyword>
<proteinExistence type="predicted"/>
<keyword evidence="4" id="KW-0572">Peptidoglycan-anchor</keyword>
<gene>
    <name evidence="6" type="ORF">PWJ81_09250</name>
</gene>
<dbReference type="EMBL" id="JARBHI010000036">
    <property type="protein sequence ID" value="MDE1657244.1"/>
    <property type="molecule type" value="Genomic_DNA"/>
</dbReference>
<dbReference type="NCBIfam" id="TIGR01167">
    <property type="entry name" value="LPXTG_anchor"/>
    <property type="match status" value="1"/>
</dbReference>
<dbReference type="Proteomes" id="UP001219297">
    <property type="component" value="Unassembled WGS sequence"/>
</dbReference>
<evidence type="ECO:0000313" key="7">
    <source>
        <dbReference type="Proteomes" id="UP001219297"/>
    </source>
</evidence>
<evidence type="ECO:0000256" key="1">
    <source>
        <dbReference type="ARBA" id="ARBA00022512"/>
    </source>
</evidence>
<protein>
    <submittedName>
        <fullName evidence="6">LPXTG cell wall anchor domain-containing protein</fullName>
    </submittedName>
</protein>
<organism evidence="6 7">
    <name type="scientific">Actinotignum sanguinis</name>
    <dbReference type="NCBI Taxonomy" id="1445614"/>
    <lineage>
        <taxon>Bacteria</taxon>
        <taxon>Bacillati</taxon>
        <taxon>Actinomycetota</taxon>
        <taxon>Actinomycetes</taxon>
        <taxon>Actinomycetales</taxon>
        <taxon>Actinomycetaceae</taxon>
        <taxon>Actinotignum</taxon>
    </lineage>
</organism>
<accession>A0ABT5V8W7</accession>
<evidence type="ECO:0000256" key="3">
    <source>
        <dbReference type="ARBA" id="ARBA00022729"/>
    </source>
</evidence>
<evidence type="ECO:0000256" key="2">
    <source>
        <dbReference type="ARBA" id="ARBA00022525"/>
    </source>
</evidence>
<dbReference type="InterPro" id="IPR019931">
    <property type="entry name" value="LPXTG_anchor"/>
</dbReference>
<dbReference type="PROSITE" id="PS50847">
    <property type="entry name" value="GRAM_POS_ANCHORING"/>
    <property type="match status" value="1"/>
</dbReference>
<comment type="caution">
    <text evidence="6">The sequence shown here is derived from an EMBL/GenBank/DDBJ whole genome shotgun (WGS) entry which is preliminary data.</text>
</comment>
<keyword evidence="2" id="KW-0964">Secreted</keyword>
<name>A0ABT5V8W7_9ACTO</name>
<reference evidence="6 7" key="1">
    <citation type="submission" date="2023-02" db="EMBL/GenBank/DDBJ databases">
        <title>Defining the Infant Male Urobiome and Moving Towards Mechanisms in Urobiome Research.</title>
        <authorList>
            <person name="Reasoner S."/>
            <person name="Flores V."/>
            <person name="Van Horn G."/>
            <person name="Morales G."/>
            <person name="Peard L."/>
            <person name="Abelson B."/>
            <person name="Manuel C."/>
            <person name="Lee J."/>
            <person name="Baker B."/>
            <person name="Williams T."/>
            <person name="Schmitz J."/>
            <person name="Clayton D."/>
            <person name="Hadjifrangiskou M."/>
        </authorList>
    </citation>
    <scope>NUCLEOTIDE SEQUENCE [LARGE SCALE GENOMIC DNA]</scope>
    <source>
        <strain evidence="6 7">AS1053</strain>
    </source>
</reference>
<evidence type="ECO:0000313" key="6">
    <source>
        <dbReference type="EMBL" id="MDE1657244.1"/>
    </source>
</evidence>
<feature type="domain" description="Gram-positive cocci surface proteins LPxTG" evidence="5">
    <location>
        <begin position="9"/>
        <end position="40"/>
    </location>
</feature>
<dbReference type="Pfam" id="PF00746">
    <property type="entry name" value="Gram_pos_anchor"/>
    <property type="match status" value="1"/>
</dbReference>